<organism evidence="5 6">
    <name type="scientific">Cylindrotheca closterium</name>
    <dbReference type="NCBI Taxonomy" id="2856"/>
    <lineage>
        <taxon>Eukaryota</taxon>
        <taxon>Sar</taxon>
        <taxon>Stramenopiles</taxon>
        <taxon>Ochrophyta</taxon>
        <taxon>Bacillariophyta</taxon>
        <taxon>Bacillariophyceae</taxon>
        <taxon>Bacillariophycidae</taxon>
        <taxon>Bacillariales</taxon>
        <taxon>Bacillariaceae</taxon>
        <taxon>Cylindrotheca</taxon>
    </lineage>
</organism>
<dbReference type="InterPro" id="IPR011051">
    <property type="entry name" value="RmlC_Cupin_sf"/>
</dbReference>
<gene>
    <name evidence="5" type="ORF">CYCCA115_LOCUS8513</name>
</gene>
<evidence type="ECO:0000256" key="1">
    <source>
        <dbReference type="ARBA" id="ARBA00008416"/>
    </source>
</evidence>
<evidence type="ECO:0000313" key="5">
    <source>
        <dbReference type="EMBL" id="CAJ1943581.1"/>
    </source>
</evidence>
<sequence>MSLTPFLQPASMTQCAAFVPKSLMGLSRTRIIKPVPNIMRWMSVVTVSTEGNTPWKSKYENKITVGDHTFIADEPPSIGGMDMGPSPYDLLLGALGSCTSITLTMYAQRKGIPMEGVDVTLSHTKIYEKDCAECVQKDSAKEISKKKIDHFVRTLKFRGMDLTDEDHKNLLQIADMCPVHRTLESDHVHIETKLYQEDEPSSMTTSLKAHKLTSFAGKQTTLSVGFDIRRILPYHKKRSVGPFIFLDHFGPIDIAESAAMDVGPHPHIGLATLSYLYEGAILHRDSTGAERAIVPGEVNFMIAGKGVVHSERGNKVDLGPHLSGELPSTSHGLQLWMALPKGGEDVHPSFHHGKAIALHTGNTSVQATLVVGSANGVSQSAIPIDNRLGNNFFVDVEFDKEGESFSLQQIGTGTDPVEIGIYVSTGSVKLDSGYCNMDGDNSESETVLEEGNMVVYQLGREDETVDIASWVGKLTALSSGTRLAILGGTPLPEKRHMFWNFVSHDKQKVEDAAEAWEQLDRSIFPPVVNEDNEDSIPLPSRRKS</sequence>
<evidence type="ECO:0000256" key="2">
    <source>
        <dbReference type="RuleBase" id="RU003457"/>
    </source>
</evidence>
<proteinExistence type="inferred from homology"/>
<accession>A0AAD2FJ77</accession>
<evidence type="ECO:0000313" key="6">
    <source>
        <dbReference type="Proteomes" id="UP001295423"/>
    </source>
</evidence>
<dbReference type="InterPro" id="IPR036102">
    <property type="entry name" value="OsmC/Ohrsf"/>
</dbReference>
<dbReference type="EMBL" id="CAKOGP040001113">
    <property type="protein sequence ID" value="CAJ1943581.1"/>
    <property type="molecule type" value="Genomic_DNA"/>
</dbReference>
<dbReference type="Pfam" id="PF02566">
    <property type="entry name" value="OsmC"/>
    <property type="match status" value="1"/>
</dbReference>
<dbReference type="InterPro" id="IPR008778">
    <property type="entry name" value="Pirin_C_dom"/>
</dbReference>
<dbReference type="AlphaFoldDB" id="A0AAD2FJ77"/>
<evidence type="ECO:0000259" key="4">
    <source>
        <dbReference type="Pfam" id="PF05726"/>
    </source>
</evidence>
<dbReference type="SUPFAM" id="SSF51182">
    <property type="entry name" value="RmlC-like cupins"/>
    <property type="match status" value="1"/>
</dbReference>
<dbReference type="InterPro" id="IPR015946">
    <property type="entry name" value="KH_dom-like_a/b"/>
</dbReference>
<dbReference type="CDD" id="cd02909">
    <property type="entry name" value="cupin_pirin_N"/>
    <property type="match status" value="1"/>
</dbReference>
<feature type="domain" description="Pirin C-terminal" evidence="4">
    <location>
        <begin position="447"/>
        <end position="518"/>
    </location>
</feature>
<reference evidence="5" key="1">
    <citation type="submission" date="2023-08" db="EMBL/GenBank/DDBJ databases">
        <authorList>
            <person name="Audoor S."/>
            <person name="Bilcke G."/>
        </authorList>
    </citation>
    <scope>NUCLEOTIDE SEQUENCE</scope>
</reference>
<dbReference type="SUPFAM" id="SSF82784">
    <property type="entry name" value="OsmC-like"/>
    <property type="match status" value="1"/>
</dbReference>
<dbReference type="Proteomes" id="UP001295423">
    <property type="component" value="Unassembled WGS sequence"/>
</dbReference>
<comment type="similarity">
    <text evidence="1 2">Belongs to the pirin family.</text>
</comment>
<keyword evidence="6" id="KW-1185">Reference proteome</keyword>
<dbReference type="PANTHER" id="PTHR13903:SF8">
    <property type="entry name" value="PIRIN"/>
    <property type="match status" value="1"/>
</dbReference>
<evidence type="ECO:0008006" key="7">
    <source>
        <dbReference type="Google" id="ProtNLM"/>
    </source>
</evidence>
<evidence type="ECO:0000259" key="3">
    <source>
        <dbReference type="Pfam" id="PF02678"/>
    </source>
</evidence>
<name>A0AAD2FJ77_9STRA</name>
<protein>
    <recommendedName>
        <fullName evidence="7">Pirin</fullName>
    </recommendedName>
</protein>
<dbReference type="Pfam" id="PF02678">
    <property type="entry name" value="Pirin"/>
    <property type="match status" value="1"/>
</dbReference>
<dbReference type="InterPro" id="IPR012093">
    <property type="entry name" value="Pirin"/>
</dbReference>
<dbReference type="PANTHER" id="PTHR13903">
    <property type="entry name" value="PIRIN-RELATED"/>
    <property type="match status" value="1"/>
</dbReference>
<feature type="domain" description="Pirin N-terminal" evidence="3">
    <location>
        <begin position="227"/>
        <end position="337"/>
    </location>
</feature>
<comment type="caution">
    <text evidence="5">The sequence shown here is derived from an EMBL/GenBank/DDBJ whole genome shotgun (WGS) entry which is preliminary data.</text>
</comment>
<dbReference type="InterPro" id="IPR003829">
    <property type="entry name" value="Pirin_N_dom"/>
</dbReference>
<dbReference type="InterPro" id="IPR003718">
    <property type="entry name" value="OsmC/Ohr_fam"/>
</dbReference>
<dbReference type="Pfam" id="PF05726">
    <property type="entry name" value="Pirin_C"/>
    <property type="match status" value="1"/>
</dbReference>
<dbReference type="Gene3D" id="3.30.300.20">
    <property type="match status" value="1"/>
</dbReference>
<dbReference type="InterPro" id="IPR014710">
    <property type="entry name" value="RmlC-like_jellyroll"/>
</dbReference>
<dbReference type="Gene3D" id="2.60.120.10">
    <property type="entry name" value="Jelly Rolls"/>
    <property type="match status" value="2"/>
</dbReference>